<name>A0A8H7Y7X2_PSICU</name>
<keyword evidence="1" id="KW-0240">DNA-directed RNA polymerase</keyword>
<reference evidence="4" key="1">
    <citation type="submission" date="2021-02" db="EMBL/GenBank/DDBJ databases">
        <title>Psilocybe cubensis genome.</title>
        <authorList>
            <person name="Mckernan K.J."/>
            <person name="Crawford S."/>
            <person name="Trippe A."/>
            <person name="Kane L.T."/>
            <person name="Mclaughlin S."/>
        </authorList>
    </citation>
    <scope>NUCLEOTIDE SEQUENCE [LARGE SCALE GENOMIC DNA]</scope>
    <source>
        <strain evidence="4">MGC-MH-2018</strain>
    </source>
</reference>
<dbReference type="OrthoDB" id="10250504at2759"/>
<organism evidence="4">
    <name type="scientific">Psilocybe cubensis</name>
    <name type="common">Psychedelic mushroom</name>
    <name type="synonym">Stropharia cubensis</name>
    <dbReference type="NCBI Taxonomy" id="181762"/>
    <lineage>
        <taxon>Eukaryota</taxon>
        <taxon>Fungi</taxon>
        <taxon>Dikarya</taxon>
        <taxon>Basidiomycota</taxon>
        <taxon>Agaricomycotina</taxon>
        <taxon>Agaricomycetes</taxon>
        <taxon>Agaricomycetidae</taxon>
        <taxon>Agaricales</taxon>
        <taxon>Agaricineae</taxon>
        <taxon>Strophariaceae</taxon>
        <taxon>Psilocybe</taxon>
    </lineage>
</organism>
<comment type="caution">
    <text evidence="4">The sequence shown here is derived from an EMBL/GenBank/DDBJ whole genome shotgun (WGS) entry which is preliminary data.</text>
</comment>
<feature type="region of interest" description="Disordered" evidence="3">
    <location>
        <begin position="1"/>
        <end position="24"/>
    </location>
</feature>
<dbReference type="Gene3D" id="3.30.1490.120">
    <property type="entry name" value="RNA polymerase Rpb7-like, N-terminal domain"/>
    <property type="match status" value="1"/>
</dbReference>
<evidence type="ECO:0000313" key="4">
    <source>
        <dbReference type="EMBL" id="KAG5172768.1"/>
    </source>
</evidence>
<protein>
    <submittedName>
        <fullName evidence="4">Uncharacterized protein</fullName>
    </submittedName>
</protein>
<evidence type="ECO:0000256" key="3">
    <source>
        <dbReference type="SAM" id="MobiDB-lite"/>
    </source>
</evidence>
<dbReference type="InterPro" id="IPR036898">
    <property type="entry name" value="RNA_pol_Rpb7-like_N_sf"/>
</dbReference>
<keyword evidence="2" id="KW-0804">Transcription</keyword>
<evidence type="ECO:0000256" key="1">
    <source>
        <dbReference type="ARBA" id="ARBA00022478"/>
    </source>
</evidence>
<accession>A0A8H7Y7X2</accession>
<dbReference type="EMBL" id="JAFIQS010000002">
    <property type="protein sequence ID" value="KAG5172768.1"/>
    <property type="molecule type" value="Genomic_DNA"/>
</dbReference>
<proteinExistence type="predicted"/>
<sequence>MSPSKRKVESSVNPPNKKLKDSHVSDGEFKLVQASLVLSIPPVFAANPAAGANELLDSMIMRCAMVHKI</sequence>
<dbReference type="AlphaFoldDB" id="A0A8H7Y7X2"/>
<gene>
    <name evidence="4" type="ORF">JR316_002271</name>
</gene>
<evidence type="ECO:0000256" key="2">
    <source>
        <dbReference type="ARBA" id="ARBA00023163"/>
    </source>
</evidence>
<dbReference type="GO" id="GO:0000428">
    <property type="term" value="C:DNA-directed RNA polymerase complex"/>
    <property type="evidence" value="ECO:0007669"/>
    <property type="project" value="UniProtKB-KW"/>
</dbReference>